<dbReference type="Pfam" id="PF03466">
    <property type="entry name" value="LysR_substrate"/>
    <property type="match status" value="1"/>
</dbReference>
<comment type="similarity">
    <text evidence="1">Belongs to the LysR transcriptional regulatory family.</text>
</comment>
<dbReference type="InterPro" id="IPR036390">
    <property type="entry name" value="WH_DNA-bd_sf"/>
</dbReference>
<dbReference type="AlphaFoldDB" id="A0A2U0T8I4"/>
<dbReference type="InterPro" id="IPR005119">
    <property type="entry name" value="LysR_subst-bd"/>
</dbReference>
<keyword evidence="4" id="KW-0804">Transcription</keyword>
<keyword evidence="7" id="KW-1185">Reference proteome</keyword>
<evidence type="ECO:0000313" key="7">
    <source>
        <dbReference type="Proteomes" id="UP000245909"/>
    </source>
</evidence>
<name>A0A2U0T8I4_9PAST</name>
<organism evidence="6 7">
    <name type="scientific">Alitibacter langaaensis DSM 22999</name>
    <dbReference type="NCBI Taxonomy" id="1122935"/>
    <lineage>
        <taxon>Bacteria</taxon>
        <taxon>Pseudomonadati</taxon>
        <taxon>Pseudomonadota</taxon>
        <taxon>Gammaproteobacteria</taxon>
        <taxon>Pasteurellales</taxon>
        <taxon>Pasteurellaceae</taxon>
        <taxon>Alitibacter</taxon>
    </lineage>
</organism>
<dbReference type="SUPFAM" id="SSF53850">
    <property type="entry name" value="Periplasmic binding protein-like II"/>
    <property type="match status" value="1"/>
</dbReference>
<keyword evidence="3 6" id="KW-0238">DNA-binding</keyword>
<dbReference type="EMBL" id="QENU01000004">
    <property type="protein sequence ID" value="PVX39834.1"/>
    <property type="molecule type" value="Genomic_DNA"/>
</dbReference>
<dbReference type="OrthoDB" id="8885940at2"/>
<dbReference type="Pfam" id="PF00126">
    <property type="entry name" value="HTH_1"/>
    <property type="match status" value="1"/>
</dbReference>
<dbReference type="GO" id="GO:0003700">
    <property type="term" value="F:DNA-binding transcription factor activity"/>
    <property type="evidence" value="ECO:0007669"/>
    <property type="project" value="InterPro"/>
</dbReference>
<dbReference type="InterPro" id="IPR000847">
    <property type="entry name" value="LysR_HTH_N"/>
</dbReference>
<accession>A0A2U0T8I4</accession>
<dbReference type="InterPro" id="IPR036388">
    <property type="entry name" value="WH-like_DNA-bd_sf"/>
</dbReference>
<dbReference type="PANTHER" id="PTHR30537">
    <property type="entry name" value="HTH-TYPE TRANSCRIPTIONAL REGULATOR"/>
    <property type="match status" value="1"/>
</dbReference>
<evidence type="ECO:0000256" key="1">
    <source>
        <dbReference type="ARBA" id="ARBA00009437"/>
    </source>
</evidence>
<dbReference type="PRINTS" id="PR00039">
    <property type="entry name" value="HTHLYSR"/>
</dbReference>
<evidence type="ECO:0000259" key="5">
    <source>
        <dbReference type="PROSITE" id="PS50931"/>
    </source>
</evidence>
<dbReference type="Gene3D" id="1.10.10.10">
    <property type="entry name" value="Winged helix-like DNA-binding domain superfamily/Winged helix DNA-binding domain"/>
    <property type="match status" value="1"/>
</dbReference>
<reference evidence="6 7" key="1">
    <citation type="submission" date="2018-05" db="EMBL/GenBank/DDBJ databases">
        <title>Genomic Encyclopedia of Type Strains, Phase IV (KMG-IV): sequencing the most valuable type-strain genomes for metagenomic binning, comparative biology and taxonomic classification.</title>
        <authorList>
            <person name="Goeker M."/>
        </authorList>
    </citation>
    <scope>NUCLEOTIDE SEQUENCE [LARGE SCALE GENOMIC DNA]</scope>
    <source>
        <strain evidence="6 7">DSM 22999</strain>
    </source>
</reference>
<dbReference type="PANTHER" id="PTHR30537:SF5">
    <property type="entry name" value="HTH-TYPE TRANSCRIPTIONAL ACTIVATOR TTDR-RELATED"/>
    <property type="match status" value="1"/>
</dbReference>
<protein>
    <submittedName>
        <fullName evidence="6">DNA-binding transcriptional LysR family regulator</fullName>
    </submittedName>
</protein>
<evidence type="ECO:0000313" key="6">
    <source>
        <dbReference type="EMBL" id="PVX39834.1"/>
    </source>
</evidence>
<dbReference type="InterPro" id="IPR058163">
    <property type="entry name" value="LysR-type_TF_proteobact-type"/>
</dbReference>
<dbReference type="RefSeq" id="WP_116631637.1">
    <property type="nucleotide sequence ID" value="NZ_QENU01000004.1"/>
</dbReference>
<evidence type="ECO:0000256" key="3">
    <source>
        <dbReference type="ARBA" id="ARBA00023125"/>
    </source>
</evidence>
<gene>
    <name evidence="6" type="ORF">C8D76_10435</name>
</gene>
<sequence>MHSSIYGYLTIFHTIVAEGSIAGAARKLQMASPSISQSLKLLEQHVGLPLFNRTTRKMELTEAGYRLAESTRDALQSLAVAVETVQDLSNTPKGIVRITVPQVAYWLLIEPRLGEFSERFPDIQLEISINDGIVDILKERFDLGIRFGDKVEENMVAKKLTAPLRLGIYASKAYQAKFGLPKKIEDLQQHRLIGFRFTTSNRIFPLTLLKDGEEISVDMKMPMMANSLSVVKSAIKQGVGIGHHFEPLIASYEDKSEFSPVLEKHWKTFGTLYLYYMQHNQKAGRIRAVIDFLTEPQA</sequence>
<dbReference type="Proteomes" id="UP000245909">
    <property type="component" value="Unassembled WGS sequence"/>
</dbReference>
<feature type="domain" description="HTH lysR-type" evidence="5">
    <location>
        <begin position="9"/>
        <end position="61"/>
    </location>
</feature>
<evidence type="ECO:0000256" key="4">
    <source>
        <dbReference type="ARBA" id="ARBA00023163"/>
    </source>
</evidence>
<evidence type="ECO:0000256" key="2">
    <source>
        <dbReference type="ARBA" id="ARBA00023015"/>
    </source>
</evidence>
<keyword evidence="2" id="KW-0805">Transcription regulation</keyword>
<dbReference type="GO" id="GO:0003677">
    <property type="term" value="F:DNA binding"/>
    <property type="evidence" value="ECO:0007669"/>
    <property type="project" value="UniProtKB-KW"/>
</dbReference>
<proteinExistence type="inferred from homology"/>
<dbReference type="SUPFAM" id="SSF46785">
    <property type="entry name" value="Winged helix' DNA-binding domain"/>
    <property type="match status" value="1"/>
</dbReference>
<dbReference type="PROSITE" id="PS50931">
    <property type="entry name" value="HTH_LYSR"/>
    <property type="match status" value="1"/>
</dbReference>
<dbReference type="Gene3D" id="3.40.190.290">
    <property type="match status" value="1"/>
</dbReference>
<dbReference type="FunFam" id="1.10.10.10:FF:000001">
    <property type="entry name" value="LysR family transcriptional regulator"/>
    <property type="match status" value="1"/>
</dbReference>
<comment type="caution">
    <text evidence="6">The sequence shown here is derived from an EMBL/GenBank/DDBJ whole genome shotgun (WGS) entry which is preliminary data.</text>
</comment>